<reference evidence="2 3" key="1">
    <citation type="submission" date="2019-07" db="EMBL/GenBank/DDBJ databases">
        <title>Genome assembly of a nasal isolate of Dolosigranulum pigrum from a chronic sinusitis patient.</title>
        <authorList>
            <person name="Baig S."/>
            <person name="Overballe-Petersen S."/>
            <person name="Kaspar U."/>
            <person name="Rendboe A."/>
            <person name="de Man T."/>
            <person name="Liu C."/>
            <person name="Price L.B."/>
            <person name="Stegger M."/>
            <person name="Becker K."/>
            <person name="Skytt Andersen P."/>
        </authorList>
    </citation>
    <scope>NUCLEOTIDE SEQUENCE [LARGE SCALE GENOMIC DNA]</scope>
    <source>
        <strain evidence="2 3">83VPs-KB5</strain>
    </source>
</reference>
<dbReference type="AlphaFoldDB" id="A0A516GHF4"/>
<dbReference type="InterPro" id="IPR013785">
    <property type="entry name" value="Aldolase_TIM"/>
</dbReference>
<proteinExistence type="predicted"/>
<organism evidence="2 3">
    <name type="scientific">Dolosigranulum pigrum</name>
    <dbReference type="NCBI Taxonomy" id="29394"/>
    <lineage>
        <taxon>Bacteria</taxon>
        <taxon>Bacillati</taxon>
        <taxon>Bacillota</taxon>
        <taxon>Bacilli</taxon>
        <taxon>Lactobacillales</taxon>
        <taxon>Carnobacteriaceae</taxon>
        <taxon>Dolosigranulum</taxon>
    </lineage>
</organism>
<dbReference type="GO" id="GO:0004807">
    <property type="term" value="F:triose-phosphate isomerase activity"/>
    <property type="evidence" value="ECO:0007669"/>
    <property type="project" value="UniProtKB-EC"/>
</dbReference>
<dbReference type="RefSeq" id="WP_143333117.1">
    <property type="nucleotide sequence ID" value="NZ_CP041626.1"/>
</dbReference>
<dbReference type="SUPFAM" id="SSF51351">
    <property type="entry name" value="Triosephosphate isomerase (TIM)"/>
    <property type="match status" value="1"/>
</dbReference>
<dbReference type="InterPro" id="IPR000652">
    <property type="entry name" value="Triosephosphate_isomerase"/>
</dbReference>
<dbReference type="Gene3D" id="3.20.20.70">
    <property type="entry name" value="Aldolase class I"/>
    <property type="match status" value="1"/>
</dbReference>
<dbReference type="NCBIfam" id="NF003302">
    <property type="entry name" value="PRK04302.1"/>
    <property type="match status" value="1"/>
</dbReference>
<accession>A0A516GHF4</accession>
<dbReference type="Proteomes" id="UP000315953">
    <property type="component" value="Chromosome"/>
</dbReference>
<dbReference type="Pfam" id="PF00121">
    <property type="entry name" value="TIM"/>
    <property type="match status" value="1"/>
</dbReference>
<evidence type="ECO:0000256" key="1">
    <source>
        <dbReference type="ARBA" id="ARBA00023235"/>
    </source>
</evidence>
<dbReference type="EMBL" id="CP041626">
    <property type="protein sequence ID" value="QDO90916.1"/>
    <property type="molecule type" value="Genomic_DNA"/>
</dbReference>
<dbReference type="InterPro" id="IPR035990">
    <property type="entry name" value="TIM_sf"/>
</dbReference>
<evidence type="ECO:0000313" key="3">
    <source>
        <dbReference type="Proteomes" id="UP000315953"/>
    </source>
</evidence>
<protein>
    <submittedName>
        <fullName evidence="2">Triose-phosphate isomerase</fullName>
        <ecNumber evidence="2">5.3.1.1</ecNumber>
    </submittedName>
</protein>
<dbReference type="KEGG" id="dpm:FNV33_02160"/>
<keyword evidence="1 2" id="KW-0413">Isomerase</keyword>
<sequence>MKYKINTPFFIFNPKSYFTGEKIQEFASLAEKLAEKYTELSIFMTAPFADLQKITAHTRNIIVTAQHMDGIEPGRGMGYVLPESLYESGVKAVFLNHAEKPMNFSELVKSIERANELDIITIVCADSIKEAKAIATLNPDIILCEPTELIGTGQTSNDEYIRETNEAIKQINPDILVMQAAGISNADDVYKVISLGADGTGCTSGITEADNPKEMFESMIYSVKSAKRELEQ</sequence>
<gene>
    <name evidence="2" type="ORF">FNV33_02160</name>
</gene>
<evidence type="ECO:0000313" key="2">
    <source>
        <dbReference type="EMBL" id="QDO90916.1"/>
    </source>
</evidence>
<name>A0A516GHF4_9LACT</name>
<dbReference type="EC" id="5.3.1.1" evidence="2"/>
<dbReference type="PROSITE" id="PS51440">
    <property type="entry name" value="TIM_2"/>
    <property type="match status" value="1"/>
</dbReference>